<dbReference type="Proteomes" id="UP000182870">
    <property type="component" value="Unassembled WGS sequence"/>
</dbReference>
<proteinExistence type="predicted"/>
<evidence type="ECO:0000313" key="2">
    <source>
        <dbReference type="Proteomes" id="UP000182870"/>
    </source>
</evidence>
<dbReference type="AlphaFoldDB" id="A0A1H0Y3F4"/>
<evidence type="ECO:0000313" key="1">
    <source>
        <dbReference type="EMBL" id="SDQ09476.1"/>
    </source>
</evidence>
<protein>
    <submittedName>
        <fullName evidence="1">Uncharacterized protein</fullName>
    </submittedName>
</protein>
<reference evidence="1 2" key="1">
    <citation type="submission" date="2016-10" db="EMBL/GenBank/DDBJ databases">
        <authorList>
            <person name="de Groot N.N."/>
        </authorList>
    </citation>
    <scope>NUCLEOTIDE SEQUENCE [LARGE SCALE GENOMIC DNA]</scope>
    <source>
        <strain evidence="1 2">Sb05</strain>
    </source>
</reference>
<dbReference type="RefSeq" id="WP_268844486.1">
    <property type="nucleotide sequence ID" value="NZ_FNKE01000001.1"/>
</dbReference>
<organism evidence="1 2">
    <name type="scientific">Streptococcus equinus</name>
    <name type="common">Streptococcus bovis</name>
    <dbReference type="NCBI Taxonomy" id="1335"/>
    <lineage>
        <taxon>Bacteria</taxon>
        <taxon>Bacillati</taxon>
        <taxon>Bacillota</taxon>
        <taxon>Bacilli</taxon>
        <taxon>Lactobacillales</taxon>
        <taxon>Streptococcaceae</taxon>
        <taxon>Streptococcus</taxon>
    </lineage>
</organism>
<sequence length="41" mass="4706">MQSRKTKRKEKTLSNINDTTKLVIAVTSLVKAIIKLLKVFF</sequence>
<gene>
    <name evidence="1" type="ORF">SAMN05216392_0385</name>
</gene>
<name>A0A1H0Y3F4_STREI</name>
<dbReference type="EMBL" id="FNKE01000001">
    <property type="protein sequence ID" value="SDQ09476.1"/>
    <property type="molecule type" value="Genomic_DNA"/>
</dbReference>
<accession>A0A1H0Y3F4</accession>